<dbReference type="GO" id="GO:0032259">
    <property type="term" value="P:methylation"/>
    <property type="evidence" value="ECO:0007669"/>
    <property type="project" value="UniProtKB-KW"/>
</dbReference>
<sequence>MDTQPEAGIYARESPYLERYVQVGIASERVLSVSFPETSDGEDDHPVLDQIEEYLRGTADDFEDVEVALTMATDRRSALETLRTVPYGENVTVRGLARMTPGLDPESADDQTLLRTALEENPAPVVVPDHRVTDGPSAAPPIVEQRLRSLEGL</sequence>
<protein>
    <submittedName>
        <fullName evidence="2">Probable methylated-DNA--protein-cysteine methyltransferase</fullName>
        <ecNumber evidence="2">2.1.1.63</ecNumber>
    </submittedName>
</protein>
<keyword evidence="2" id="KW-0808">Transferase</keyword>
<evidence type="ECO:0000313" key="3">
    <source>
        <dbReference type="Proteomes" id="UP000011867"/>
    </source>
</evidence>
<organism evidence="2 3">
    <name type="scientific">Natronomonas moolapensis (strain DSM 18674 / CECT 7526 / JCM 14361 / 8.8.11)</name>
    <dbReference type="NCBI Taxonomy" id="268739"/>
    <lineage>
        <taxon>Archaea</taxon>
        <taxon>Methanobacteriati</taxon>
        <taxon>Methanobacteriota</taxon>
        <taxon>Stenosarchaea group</taxon>
        <taxon>Halobacteria</taxon>
        <taxon>Halobacteriales</taxon>
        <taxon>Natronomonadaceae</taxon>
        <taxon>Natronomonas</taxon>
    </lineage>
</organism>
<evidence type="ECO:0000313" key="2">
    <source>
        <dbReference type="EMBL" id="CCQ38031.1"/>
    </source>
</evidence>
<dbReference type="EC" id="2.1.1.63" evidence="2"/>
<dbReference type="InterPro" id="IPR036217">
    <property type="entry name" value="MethylDNA_cys_MeTrfase_DNAb"/>
</dbReference>
<reference evidence="2 3" key="1">
    <citation type="journal article" date="2013" name="Genome Announc.">
        <title>Genome of the haloarchaeon Natronomonas moolapensis, a neutrophilic member of a previously haloalkaliphilic genus.</title>
        <authorList>
            <person name="Dyall-Smith M.L."/>
            <person name="Pfeiffer F."/>
            <person name="Oberwinkler T."/>
            <person name="Klee K."/>
            <person name="Rampp M."/>
            <person name="Palm P."/>
            <person name="Gross K."/>
            <person name="Schuster S.C."/>
            <person name="Oesterhelt D."/>
        </authorList>
    </citation>
    <scope>NUCLEOTIDE SEQUENCE [LARGE SCALE GENOMIC DNA]</scope>
    <source>
        <strain evidence="3">DSM 18674 / JCM 14361 / 8.8.11</strain>
    </source>
</reference>
<dbReference type="RefSeq" id="WP_015410757.1">
    <property type="nucleotide sequence ID" value="NC_020388.1"/>
</dbReference>
<dbReference type="Proteomes" id="UP000011867">
    <property type="component" value="Chromosome"/>
</dbReference>
<accession>M1Y643</accession>
<dbReference type="KEGG" id="nmo:Nmlp_3920"/>
<name>M1Y643_NATM8</name>
<dbReference type="GeneID" id="14652638"/>
<dbReference type="eggNOG" id="arCOG02724">
    <property type="taxonomic scope" value="Archaea"/>
</dbReference>
<proteinExistence type="predicted"/>
<dbReference type="HOGENOM" id="CLU_1700230_0_0_2"/>
<dbReference type="SUPFAM" id="SSF46767">
    <property type="entry name" value="Methylated DNA-protein cysteine methyltransferase, C-terminal domain"/>
    <property type="match status" value="1"/>
</dbReference>
<dbReference type="InterPro" id="IPR036388">
    <property type="entry name" value="WH-like_DNA-bd_sf"/>
</dbReference>
<evidence type="ECO:0000256" key="1">
    <source>
        <dbReference type="SAM" id="MobiDB-lite"/>
    </source>
</evidence>
<dbReference type="AlphaFoldDB" id="M1Y643"/>
<keyword evidence="2" id="KW-0489">Methyltransferase</keyword>
<dbReference type="Gene3D" id="1.10.10.10">
    <property type="entry name" value="Winged helix-like DNA-binding domain superfamily/Winged helix DNA-binding domain"/>
    <property type="match status" value="1"/>
</dbReference>
<feature type="region of interest" description="Disordered" evidence="1">
    <location>
        <begin position="126"/>
        <end position="153"/>
    </location>
</feature>
<dbReference type="OrthoDB" id="372118at2157"/>
<dbReference type="STRING" id="268739.Nmlp_3920"/>
<gene>
    <name evidence="2" type="primary">ogt</name>
    <name evidence="2" type="ordered locus">Nmlp_3920</name>
</gene>
<dbReference type="EMBL" id="HF582854">
    <property type="protein sequence ID" value="CCQ38031.1"/>
    <property type="molecule type" value="Genomic_DNA"/>
</dbReference>
<keyword evidence="3" id="KW-1185">Reference proteome</keyword>
<dbReference type="GO" id="GO:0003908">
    <property type="term" value="F:methylated-DNA-[protein]-cysteine S-methyltransferase activity"/>
    <property type="evidence" value="ECO:0007669"/>
    <property type="project" value="UniProtKB-EC"/>
</dbReference>